<protein>
    <recommendedName>
        <fullName evidence="3">Probable oxidoreductase</fullName>
    </recommendedName>
</protein>
<dbReference type="EMBL" id="JAOAMV010000007">
    <property type="protein sequence ID" value="MCT2559983.1"/>
    <property type="molecule type" value="Genomic_DNA"/>
</dbReference>
<gene>
    <name evidence="4" type="ORF">N0B51_13450</name>
</gene>
<reference evidence="4" key="1">
    <citation type="submission" date="2022-09" db="EMBL/GenBank/DDBJ databases">
        <title>The genome sequence of Tsuneonella sp. YG55.</title>
        <authorList>
            <person name="Liu Y."/>
        </authorList>
    </citation>
    <scope>NUCLEOTIDE SEQUENCE</scope>
    <source>
        <strain evidence="4">YG55</strain>
    </source>
</reference>
<dbReference type="Gene3D" id="3.40.50.720">
    <property type="entry name" value="NAD(P)-binding Rossmann-like Domain"/>
    <property type="match status" value="1"/>
</dbReference>
<keyword evidence="5" id="KW-1185">Reference proteome</keyword>
<dbReference type="FunFam" id="3.40.50.720:FF:000594">
    <property type="entry name" value="Short-chain oxidoreductase"/>
    <property type="match status" value="1"/>
</dbReference>
<keyword evidence="2" id="KW-0560">Oxidoreductase</keyword>
<dbReference type="Proteomes" id="UP001142648">
    <property type="component" value="Unassembled WGS sequence"/>
</dbReference>
<organism evidence="4 5">
    <name type="scientific">Tsuneonella litorea</name>
    <dbReference type="NCBI Taxonomy" id="2976475"/>
    <lineage>
        <taxon>Bacteria</taxon>
        <taxon>Pseudomonadati</taxon>
        <taxon>Pseudomonadota</taxon>
        <taxon>Alphaproteobacteria</taxon>
        <taxon>Sphingomonadales</taxon>
        <taxon>Erythrobacteraceae</taxon>
        <taxon>Tsuneonella</taxon>
    </lineage>
</organism>
<dbReference type="PANTHER" id="PTHR24320:SF148">
    <property type="entry name" value="NAD(P)-BINDING ROSSMANN-FOLD SUPERFAMILY PROTEIN"/>
    <property type="match status" value="1"/>
</dbReference>
<dbReference type="SUPFAM" id="SSF51735">
    <property type="entry name" value="NAD(P)-binding Rossmann-fold domains"/>
    <property type="match status" value="1"/>
</dbReference>
<evidence type="ECO:0000256" key="1">
    <source>
        <dbReference type="ARBA" id="ARBA00006484"/>
    </source>
</evidence>
<dbReference type="CDD" id="cd05327">
    <property type="entry name" value="retinol-DH_like_SDR_c_like"/>
    <property type="match status" value="1"/>
</dbReference>
<proteinExistence type="inferred from homology"/>
<sequence>MTTPQQPLGSPFGYRSTAKEVVAGVDLTGRHVVVTGGYSGIGTETVRALAGAGAHVIVGARRTDRAEDVLGEMDGTIEVLPLDLADPASIDDFADEVASRWDRVDILINNAAIMANDLTRDARGYESQFATNHLGHFQLTARLWPLLDAAGAARVVVLSSIGHRLGAPDLDDPNFERHDYDKWLAYGRAKSANALFALQLDTLGEPHGVRAFAVHPGGIMTPLQRHLSKEEQVAMGWMDSEGNVNERFKTTEEGAATTVWAATSPLLEGKGGVYCEDCDVAAPASADRPMGGVHPHVRDAGLAARLWDKSEEMTGVTFRPIALHS</sequence>
<evidence type="ECO:0000256" key="2">
    <source>
        <dbReference type="ARBA" id="ARBA00023002"/>
    </source>
</evidence>
<dbReference type="Pfam" id="PF00106">
    <property type="entry name" value="adh_short"/>
    <property type="match status" value="1"/>
</dbReference>
<evidence type="ECO:0000313" key="5">
    <source>
        <dbReference type="Proteomes" id="UP001142648"/>
    </source>
</evidence>
<comment type="similarity">
    <text evidence="1">Belongs to the short-chain dehydrogenases/reductases (SDR) family.</text>
</comment>
<name>A0A9X3AM30_9SPHN</name>
<comment type="caution">
    <text evidence="4">The sequence shown here is derived from an EMBL/GenBank/DDBJ whole genome shotgun (WGS) entry which is preliminary data.</text>
</comment>
<evidence type="ECO:0000256" key="3">
    <source>
        <dbReference type="ARBA" id="ARBA00071493"/>
    </source>
</evidence>
<evidence type="ECO:0000313" key="4">
    <source>
        <dbReference type="EMBL" id="MCT2559983.1"/>
    </source>
</evidence>
<dbReference type="InterPro" id="IPR036291">
    <property type="entry name" value="NAD(P)-bd_dom_sf"/>
</dbReference>
<accession>A0A9X3AM30</accession>
<dbReference type="NCBIfam" id="NF004845">
    <property type="entry name" value="PRK06196.1"/>
    <property type="match status" value="1"/>
</dbReference>
<dbReference type="PANTHER" id="PTHR24320">
    <property type="entry name" value="RETINOL DEHYDROGENASE"/>
    <property type="match status" value="1"/>
</dbReference>
<dbReference type="RefSeq" id="WP_259963081.1">
    <property type="nucleotide sequence ID" value="NZ_JAOAMV010000007.1"/>
</dbReference>
<dbReference type="GO" id="GO:0016491">
    <property type="term" value="F:oxidoreductase activity"/>
    <property type="evidence" value="ECO:0007669"/>
    <property type="project" value="UniProtKB-KW"/>
</dbReference>
<dbReference type="PRINTS" id="PR00081">
    <property type="entry name" value="GDHRDH"/>
</dbReference>
<dbReference type="AlphaFoldDB" id="A0A9X3AM30"/>
<dbReference type="InterPro" id="IPR002347">
    <property type="entry name" value="SDR_fam"/>
</dbReference>